<evidence type="ECO:0000256" key="1">
    <source>
        <dbReference type="SAM" id="MobiDB-lite"/>
    </source>
</evidence>
<comment type="caution">
    <text evidence="3">The sequence shown here is derived from an EMBL/GenBank/DDBJ whole genome shotgun (WGS) entry which is preliminary data.</text>
</comment>
<dbReference type="InterPro" id="IPR036770">
    <property type="entry name" value="Ankyrin_rpt-contain_sf"/>
</dbReference>
<keyword evidence="2" id="KW-0732">Signal</keyword>
<proteinExistence type="predicted"/>
<feature type="signal peptide" evidence="2">
    <location>
        <begin position="1"/>
        <end position="27"/>
    </location>
</feature>
<accession>A0ABQ6M6T8</accession>
<evidence type="ECO:0000313" key="4">
    <source>
        <dbReference type="Proteomes" id="UP001165060"/>
    </source>
</evidence>
<protein>
    <submittedName>
        <fullName evidence="3">Uncharacterized protein</fullName>
    </submittedName>
</protein>
<sequence length="148" mass="15730">MVPLPLVRTLLLILFLLSFSPAPPTHAAAADPEPQRAPGVLSKKSKDAPTLVQPRDRLGEAVHVHDLSTVLGLIKAHNDGVLLAGIPPIHPDRRDHMGRTALHNCAKDPQQPSKPAIDVACARIATALMGVGYGADERCDAGWTPLDV</sequence>
<name>A0ABQ6M6T8_9STRA</name>
<feature type="region of interest" description="Disordered" evidence="1">
    <location>
        <begin position="25"/>
        <end position="51"/>
    </location>
</feature>
<feature type="chain" id="PRO_5046653421" evidence="2">
    <location>
        <begin position="28"/>
        <end position="148"/>
    </location>
</feature>
<evidence type="ECO:0000256" key="2">
    <source>
        <dbReference type="SAM" id="SignalP"/>
    </source>
</evidence>
<organism evidence="3 4">
    <name type="scientific">Tetraparma gracilis</name>
    <dbReference type="NCBI Taxonomy" id="2962635"/>
    <lineage>
        <taxon>Eukaryota</taxon>
        <taxon>Sar</taxon>
        <taxon>Stramenopiles</taxon>
        <taxon>Ochrophyta</taxon>
        <taxon>Bolidophyceae</taxon>
        <taxon>Parmales</taxon>
        <taxon>Triparmaceae</taxon>
        <taxon>Tetraparma</taxon>
    </lineage>
</organism>
<keyword evidence="4" id="KW-1185">Reference proteome</keyword>
<dbReference type="Gene3D" id="1.25.40.20">
    <property type="entry name" value="Ankyrin repeat-containing domain"/>
    <property type="match status" value="1"/>
</dbReference>
<dbReference type="Proteomes" id="UP001165060">
    <property type="component" value="Unassembled WGS sequence"/>
</dbReference>
<reference evidence="3 4" key="1">
    <citation type="journal article" date="2023" name="Commun. Biol.">
        <title>Genome analysis of Parmales, the sister group of diatoms, reveals the evolutionary specialization of diatoms from phago-mixotrophs to photoautotrophs.</title>
        <authorList>
            <person name="Ban H."/>
            <person name="Sato S."/>
            <person name="Yoshikawa S."/>
            <person name="Yamada K."/>
            <person name="Nakamura Y."/>
            <person name="Ichinomiya M."/>
            <person name="Sato N."/>
            <person name="Blanc-Mathieu R."/>
            <person name="Endo H."/>
            <person name="Kuwata A."/>
            <person name="Ogata H."/>
        </authorList>
    </citation>
    <scope>NUCLEOTIDE SEQUENCE [LARGE SCALE GENOMIC DNA]</scope>
</reference>
<feature type="non-terminal residue" evidence="3">
    <location>
        <position position="148"/>
    </location>
</feature>
<gene>
    <name evidence="3" type="ORF">TeGR_g3558</name>
</gene>
<dbReference type="EMBL" id="BRYB01002505">
    <property type="protein sequence ID" value="GMI20684.1"/>
    <property type="molecule type" value="Genomic_DNA"/>
</dbReference>
<evidence type="ECO:0000313" key="3">
    <source>
        <dbReference type="EMBL" id="GMI20684.1"/>
    </source>
</evidence>